<gene>
    <name evidence="3" type="ORF">STSP1_00705</name>
</gene>
<dbReference type="Pfam" id="PF07679">
    <property type="entry name" value="I-set"/>
    <property type="match status" value="1"/>
</dbReference>
<keyword evidence="1" id="KW-0732">Signal</keyword>
<dbReference type="RefSeq" id="WP_161491594.1">
    <property type="nucleotide sequence ID" value="NZ_CP021023.1"/>
</dbReference>
<proteinExistence type="predicted"/>
<dbReference type="Gene3D" id="2.60.120.200">
    <property type="match status" value="1"/>
</dbReference>
<feature type="chain" id="PRO_5012506797" evidence="1">
    <location>
        <begin position="23"/>
        <end position="714"/>
    </location>
</feature>
<dbReference type="InterPro" id="IPR007110">
    <property type="entry name" value="Ig-like_dom"/>
</dbReference>
<dbReference type="Proteomes" id="UP000193334">
    <property type="component" value="Chromosome"/>
</dbReference>
<keyword evidence="4" id="KW-1185">Reference proteome</keyword>
<evidence type="ECO:0000256" key="1">
    <source>
        <dbReference type="SAM" id="SignalP"/>
    </source>
</evidence>
<dbReference type="Gene3D" id="2.60.40.10">
    <property type="entry name" value="Immunoglobulins"/>
    <property type="match status" value="1"/>
</dbReference>
<accession>A0A1W6LKP6</accession>
<evidence type="ECO:0000313" key="4">
    <source>
        <dbReference type="Proteomes" id="UP000193334"/>
    </source>
</evidence>
<dbReference type="InterPro" id="IPR013783">
    <property type="entry name" value="Ig-like_fold"/>
</dbReference>
<evidence type="ECO:0000313" key="3">
    <source>
        <dbReference type="EMBL" id="ARN56326.1"/>
    </source>
</evidence>
<sequence length="714" mass="77726" precursor="true">MLKKIKTLILLFVFLIAAGAWAGEIVPWFDDSTALVDYTAAYDETGSDIVSLNPASTITFAAKFTPSELDVTEETGPVLLIETGGSKYGSGLYICNGEIVYALRTSGNGPDRELTDLDNSDGSSSVEMGKALEGQENKVYASLDLTTGMIFSSVNGVRRINYLYNAPTSTNLTGNQAVTFLGDTSLGSTGGLSGTNPLLSASNAWMFTGIAGAPVRGQIFSQAVNPAVMANTPSPAVNAENIDPAVISEVSFNTAEDPENAGSQNPDVTGHFVTFYEGTGSDPNLSLPQLYETFVPTGTDPISVTVNSPETFELDLGQDIYWRVEEQISGAPKGDAGNVTGPFWGFATLPPKPAAYIQPEDEAVFDDEQAMFEFTFTSKSSASSAWYKEGDPDTELLPSDPDVTIELTQDGDQYTSALYLDNPEAADQGYYYCKAENEFGSLDSESASLAVKRMVVYWPFDGDYLDYSGEGNDITPYGTPVPEQWVDGVVPAETGQAISTIGNRESAGETAPFNVAEYTNEITVSLWLNWPGPDSFSTLNYRQIVCSQDDSDNNFFLEIDNRDGWIQINAPGYSPYPFYQIQRDEWTHLAFTASEDEVAAVYVNGSQYEITDPGRFSINQLSKPIFFASDVQDSENLNNVLEAVFDDVRIYNYAMSPEEIAGLYYDVSGEQICVEPNADNLKYDFDGDCTVDFDDLAALSIDWLNDKMYLSSLE</sequence>
<dbReference type="AlphaFoldDB" id="A0A1W6LKP6"/>
<feature type="domain" description="Ig-like" evidence="2">
    <location>
        <begin position="353"/>
        <end position="450"/>
    </location>
</feature>
<dbReference type="STRING" id="1941349.STSP1_00705"/>
<dbReference type="EMBL" id="CP021023">
    <property type="protein sequence ID" value="ARN56326.1"/>
    <property type="molecule type" value="Genomic_DNA"/>
</dbReference>
<dbReference type="InterPro" id="IPR003599">
    <property type="entry name" value="Ig_sub"/>
</dbReference>
<protein>
    <submittedName>
        <fullName evidence="3">Immunoglobulin I-set domain protein</fullName>
    </submittedName>
</protein>
<dbReference type="InterPro" id="IPR013098">
    <property type="entry name" value="Ig_I-set"/>
</dbReference>
<feature type="signal peptide" evidence="1">
    <location>
        <begin position="1"/>
        <end position="22"/>
    </location>
</feature>
<dbReference type="KEGG" id="pbp:STSP1_00705"/>
<dbReference type="InterPro" id="IPR036179">
    <property type="entry name" value="Ig-like_dom_sf"/>
</dbReference>
<dbReference type="SMART" id="SM00409">
    <property type="entry name" value="IG"/>
    <property type="match status" value="1"/>
</dbReference>
<organism evidence="3 4">
    <name type="scientific">Sedimentisphaera salicampi</name>
    <dbReference type="NCBI Taxonomy" id="1941349"/>
    <lineage>
        <taxon>Bacteria</taxon>
        <taxon>Pseudomonadati</taxon>
        <taxon>Planctomycetota</taxon>
        <taxon>Phycisphaerae</taxon>
        <taxon>Sedimentisphaerales</taxon>
        <taxon>Sedimentisphaeraceae</taxon>
        <taxon>Sedimentisphaera</taxon>
    </lineage>
</organism>
<dbReference type="PROSITE" id="PS50835">
    <property type="entry name" value="IG_LIKE"/>
    <property type="match status" value="1"/>
</dbReference>
<evidence type="ECO:0000259" key="2">
    <source>
        <dbReference type="PROSITE" id="PS50835"/>
    </source>
</evidence>
<dbReference type="SUPFAM" id="SSF48726">
    <property type="entry name" value="Immunoglobulin"/>
    <property type="match status" value="1"/>
</dbReference>
<name>A0A1W6LKP6_9BACT</name>
<reference evidence="4" key="1">
    <citation type="submission" date="2017-04" db="EMBL/GenBank/DDBJ databases">
        <title>Comparative genomics and description of representatives of a novel lineage of planctomycetes thriving in anoxic sediments.</title>
        <authorList>
            <person name="Spring S."/>
            <person name="Bunk B."/>
            <person name="Sproer C."/>
        </authorList>
    </citation>
    <scope>NUCLEOTIDE SEQUENCE [LARGE SCALE GENOMIC DNA]</scope>
    <source>
        <strain evidence="4">ST-PulAB-D4</strain>
    </source>
</reference>
<dbReference type="InterPro" id="IPR013320">
    <property type="entry name" value="ConA-like_dom_sf"/>
</dbReference>
<dbReference type="SUPFAM" id="SSF49899">
    <property type="entry name" value="Concanavalin A-like lectins/glucanases"/>
    <property type="match status" value="1"/>
</dbReference>
<dbReference type="Pfam" id="PF13385">
    <property type="entry name" value="Laminin_G_3"/>
    <property type="match status" value="1"/>
</dbReference>